<reference evidence="1 2" key="1">
    <citation type="submission" date="2016-05" db="EMBL/GenBank/DDBJ databases">
        <title>Genomic Taxonomy of the Vibrionaceae.</title>
        <authorList>
            <person name="Gomez-Gil B."/>
            <person name="Enciso-Ibarra J."/>
        </authorList>
    </citation>
    <scope>NUCLEOTIDE SEQUENCE [LARGE SCALE GENOMIC DNA]</scope>
    <source>
        <strain evidence="1 2">CAIM 1920</strain>
    </source>
</reference>
<proteinExistence type="predicted"/>
<dbReference type="STRING" id="1080227.A8L45_04865"/>
<sequence length="63" mass="7356">MFKIEKYGIYRKEMKEGSVRHGKTLCLAIFDNGERLFASVFVRKLFECKELTTFSTQDLGESK</sequence>
<comment type="caution">
    <text evidence="1">The sequence shown here is derived from an EMBL/GenBank/DDBJ whole genome shotgun (WGS) entry which is preliminary data.</text>
</comment>
<dbReference type="Proteomes" id="UP000094936">
    <property type="component" value="Unassembled WGS sequence"/>
</dbReference>
<evidence type="ECO:0000313" key="2">
    <source>
        <dbReference type="Proteomes" id="UP000094936"/>
    </source>
</evidence>
<protein>
    <submittedName>
        <fullName evidence="1">Uncharacterized protein</fullName>
    </submittedName>
</protein>
<name>A0A1C3EPU7_9GAMM</name>
<dbReference type="RefSeq" id="WP_068899814.1">
    <property type="nucleotide sequence ID" value="NZ_JBHUIF010000033.1"/>
</dbReference>
<accession>A0A1C3EPU7</accession>
<organism evidence="1 2">
    <name type="scientific">Veronia pacifica</name>
    <dbReference type="NCBI Taxonomy" id="1080227"/>
    <lineage>
        <taxon>Bacteria</taxon>
        <taxon>Pseudomonadati</taxon>
        <taxon>Pseudomonadota</taxon>
        <taxon>Gammaproteobacteria</taxon>
        <taxon>Vibrionales</taxon>
        <taxon>Vibrionaceae</taxon>
        <taxon>Veronia</taxon>
    </lineage>
</organism>
<gene>
    <name evidence="1" type="ORF">A8L45_04865</name>
</gene>
<dbReference type="AlphaFoldDB" id="A0A1C3EPU7"/>
<evidence type="ECO:0000313" key="1">
    <source>
        <dbReference type="EMBL" id="ODA35246.1"/>
    </source>
</evidence>
<dbReference type="EMBL" id="LYBM01000005">
    <property type="protein sequence ID" value="ODA35246.1"/>
    <property type="molecule type" value="Genomic_DNA"/>
</dbReference>
<keyword evidence="2" id="KW-1185">Reference proteome</keyword>